<dbReference type="InterPro" id="IPR011033">
    <property type="entry name" value="PRC_barrel-like_sf"/>
</dbReference>
<dbReference type="SUPFAM" id="SSF50346">
    <property type="entry name" value="PRC-barrel domain"/>
    <property type="match status" value="1"/>
</dbReference>
<comment type="caution">
    <text evidence="2">The sequence shown here is derived from an EMBL/GenBank/DDBJ whole genome shotgun (WGS) entry which is preliminary data.</text>
</comment>
<keyword evidence="3" id="KW-1185">Reference proteome</keyword>
<dbReference type="AlphaFoldDB" id="A0AAW5BC56"/>
<name>A0AAW5BC56_9BACI</name>
<dbReference type="InterPro" id="IPR027275">
    <property type="entry name" value="PRC-brl_dom"/>
</dbReference>
<dbReference type="RefSeq" id="WP_036573228.1">
    <property type="nucleotide sequence ID" value="NZ_JAIFZM010000014.1"/>
</dbReference>
<dbReference type="Pfam" id="PF05239">
    <property type="entry name" value="PRC"/>
    <property type="match status" value="1"/>
</dbReference>
<sequence length="93" mass="10367">MMKLSELQVKEVIIVDDGKRLGHITDLEIDTDRGKIVAIVLTIKDKKSGFFGKADELVIHWEQIVRIGSDVILVKNVGEPKLYSGHFITGHNG</sequence>
<dbReference type="EMBL" id="JAIFZM010000014">
    <property type="protein sequence ID" value="MCG3420499.1"/>
    <property type="molecule type" value="Genomic_DNA"/>
</dbReference>
<dbReference type="NCBIfam" id="TIGR02888">
    <property type="entry name" value="spore_YlmC_YmxH"/>
    <property type="match status" value="1"/>
</dbReference>
<evidence type="ECO:0000313" key="2">
    <source>
        <dbReference type="EMBL" id="MCG3420499.1"/>
    </source>
</evidence>
<dbReference type="PANTHER" id="PTHR40061">
    <property type="entry name" value="SPORULATION PROTEIN YLMC-RELATED"/>
    <property type="match status" value="1"/>
</dbReference>
<feature type="domain" description="PRC-barrel" evidence="1">
    <location>
        <begin position="2"/>
        <end position="77"/>
    </location>
</feature>
<dbReference type="InterPro" id="IPR014238">
    <property type="entry name" value="Spore_YlmC/YmxH"/>
</dbReference>
<protein>
    <submittedName>
        <fullName evidence="2">YlmC/YmxH family sporulation protein</fullName>
    </submittedName>
</protein>
<evidence type="ECO:0000313" key="3">
    <source>
        <dbReference type="Proteomes" id="UP001199631"/>
    </source>
</evidence>
<organism evidence="2 3">
    <name type="scientific">Oceanobacillus jordanicus</name>
    <dbReference type="NCBI Taxonomy" id="2867266"/>
    <lineage>
        <taxon>Bacteria</taxon>
        <taxon>Bacillati</taxon>
        <taxon>Bacillota</taxon>
        <taxon>Bacilli</taxon>
        <taxon>Bacillales</taxon>
        <taxon>Bacillaceae</taxon>
        <taxon>Oceanobacillus</taxon>
    </lineage>
</organism>
<evidence type="ECO:0000259" key="1">
    <source>
        <dbReference type="Pfam" id="PF05239"/>
    </source>
</evidence>
<dbReference type="PANTHER" id="PTHR40061:SF1">
    <property type="entry name" value="SPORULATION PROTEIN YLMC-RELATED"/>
    <property type="match status" value="1"/>
</dbReference>
<proteinExistence type="predicted"/>
<gene>
    <name evidence="2" type="ORF">K3T81_15235</name>
</gene>
<accession>A0AAW5BC56</accession>
<dbReference type="Proteomes" id="UP001199631">
    <property type="component" value="Unassembled WGS sequence"/>
</dbReference>
<reference evidence="2 3" key="1">
    <citation type="journal article" date="2022" name="Evol. Bioinform. Online">
        <title>Draft Genome Sequence of Oceanobacillus jordanicus Strain GSFE11, a Halotolerant Plant Growth-Promoting Bacterial Endophyte Isolated From the Jordan Valley.</title>
        <authorList>
            <person name="Alhindi T."/>
            <person name="Albdaiwi R."/>
        </authorList>
    </citation>
    <scope>NUCLEOTIDE SEQUENCE [LARGE SCALE GENOMIC DNA]</scope>
    <source>
        <strain evidence="2 3">GSFE11</strain>
    </source>
</reference>
<dbReference type="Gene3D" id="2.30.30.240">
    <property type="entry name" value="PRC-barrel domain"/>
    <property type="match status" value="1"/>
</dbReference>